<dbReference type="EMBL" id="JAEUXJ010000005">
    <property type="protein sequence ID" value="MBL6456342.1"/>
    <property type="molecule type" value="Genomic_DNA"/>
</dbReference>
<dbReference type="PANTHER" id="PTHR42928">
    <property type="entry name" value="TRICARBOXYLATE-BINDING PROTEIN"/>
    <property type="match status" value="1"/>
</dbReference>
<organism evidence="3 4">
    <name type="scientific">Belnapia mucosa</name>
    <dbReference type="NCBI Taxonomy" id="2804532"/>
    <lineage>
        <taxon>Bacteria</taxon>
        <taxon>Pseudomonadati</taxon>
        <taxon>Pseudomonadota</taxon>
        <taxon>Alphaproteobacteria</taxon>
        <taxon>Acetobacterales</taxon>
        <taxon>Roseomonadaceae</taxon>
        <taxon>Belnapia</taxon>
    </lineage>
</organism>
<dbReference type="RefSeq" id="WP_202826092.1">
    <property type="nucleotide sequence ID" value="NZ_JAEUXJ010000005.1"/>
</dbReference>
<evidence type="ECO:0000313" key="3">
    <source>
        <dbReference type="EMBL" id="MBL6456342.1"/>
    </source>
</evidence>
<keyword evidence="2" id="KW-0732">Signal</keyword>
<dbReference type="PANTHER" id="PTHR42928:SF5">
    <property type="entry name" value="BLR1237 PROTEIN"/>
    <property type="match status" value="1"/>
</dbReference>
<dbReference type="PIRSF" id="PIRSF017082">
    <property type="entry name" value="YflP"/>
    <property type="match status" value="1"/>
</dbReference>
<dbReference type="Gene3D" id="3.40.190.150">
    <property type="entry name" value="Bordetella uptake gene, domain 1"/>
    <property type="match status" value="1"/>
</dbReference>
<dbReference type="InterPro" id="IPR042100">
    <property type="entry name" value="Bug_dom1"/>
</dbReference>
<accession>A0ABS1V429</accession>
<comment type="caution">
    <text evidence="3">The sequence shown here is derived from an EMBL/GenBank/DDBJ whole genome shotgun (WGS) entry which is preliminary data.</text>
</comment>
<feature type="signal peptide" evidence="2">
    <location>
        <begin position="1"/>
        <end position="25"/>
    </location>
</feature>
<sequence>MTATSGRIGRRTLAGLLPLAAPALAQPAWPDRPVRLLVGFAPGGTADVIARLLAGALQPRLGQPLVIENRSGAAGMLALQQAAHAAPDGATFAYANIGQVVLTPLLQPRIAALDPARELLPVAHAVNIPFCIGCSAALPCTTLAEFLALARAQPGAMNYGSSGVGQMTHVAVELLRARTGIELTHVPFRSGAQAVQEMAAGRIQLAMEALSVLRGPAEAGQVRILAIAGASRSSQAPEVPTAAEAGVADFVVSGWQGFFAPTGLPTPILTRFAGLVREALDSPAVRNSFAQQGFEPGPGDAAAFASFVAAERARWTAVVQQAGIRAE</sequence>
<gene>
    <name evidence="3" type="ORF">JMJ55_13495</name>
</gene>
<dbReference type="Pfam" id="PF03401">
    <property type="entry name" value="TctC"/>
    <property type="match status" value="1"/>
</dbReference>
<dbReference type="CDD" id="cd07012">
    <property type="entry name" value="PBP2_Bug_TTT"/>
    <property type="match status" value="1"/>
</dbReference>
<dbReference type="Gene3D" id="3.40.190.10">
    <property type="entry name" value="Periplasmic binding protein-like II"/>
    <property type="match status" value="1"/>
</dbReference>
<evidence type="ECO:0000256" key="1">
    <source>
        <dbReference type="ARBA" id="ARBA00006987"/>
    </source>
</evidence>
<dbReference type="Proteomes" id="UP000606490">
    <property type="component" value="Unassembled WGS sequence"/>
</dbReference>
<dbReference type="InterPro" id="IPR005064">
    <property type="entry name" value="BUG"/>
</dbReference>
<evidence type="ECO:0000313" key="4">
    <source>
        <dbReference type="Proteomes" id="UP000606490"/>
    </source>
</evidence>
<name>A0ABS1V429_9PROT</name>
<evidence type="ECO:0000256" key="2">
    <source>
        <dbReference type="SAM" id="SignalP"/>
    </source>
</evidence>
<protein>
    <submittedName>
        <fullName evidence="3">Tripartite tricarboxylate transporter substrate binding protein</fullName>
    </submittedName>
</protein>
<feature type="chain" id="PRO_5046384858" evidence="2">
    <location>
        <begin position="26"/>
        <end position="327"/>
    </location>
</feature>
<keyword evidence="4" id="KW-1185">Reference proteome</keyword>
<reference evidence="3 4" key="1">
    <citation type="submission" date="2021-01" db="EMBL/GenBank/DDBJ databases">
        <title>Belnapia mucosa sp. nov. and Belnapia arida sp. nov., isolated from the Tabernas Desert (Almeria, Spain).</title>
        <authorList>
            <person name="Molina-Menor E."/>
            <person name="Vidal-Verdu A."/>
            <person name="Calonge A."/>
            <person name="Satari L."/>
            <person name="Pereto Magraner J."/>
            <person name="Porcar Miralles M."/>
        </authorList>
    </citation>
    <scope>NUCLEOTIDE SEQUENCE [LARGE SCALE GENOMIC DNA]</scope>
    <source>
        <strain evidence="3 4">T6</strain>
    </source>
</reference>
<comment type="similarity">
    <text evidence="1">Belongs to the UPF0065 (bug) family.</text>
</comment>
<proteinExistence type="inferred from homology"/>